<dbReference type="EMBL" id="JABTEG010000027">
    <property type="protein sequence ID" value="KAG4303769.1"/>
    <property type="molecule type" value="Genomic_DNA"/>
</dbReference>
<reference evidence="1 2" key="1">
    <citation type="journal article" date="2021" name="Commun. Biol.">
        <title>Genomic insights into the host specific adaptation of the Pneumocystis genus.</title>
        <authorList>
            <person name="Cisse O.H."/>
            <person name="Ma L."/>
            <person name="Dekker J.P."/>
            <person name="Khil P.P."/>
            <person name="Youn J.-H."/>
            <person name="Brenchley J.M."/>
            <person name="Blair R."/>
            <person name="Pahar B."/>
            <person name="Chabe M."/>
            <person name="Van Rompay K.K.A."/>
            <person name="Keesler R."/>
            <person name="Sukura A."/>
            <person name="Hirsch V."/>
            <person name="Kutty G."/>
            <person name="Liu Y."/>
            <person name="Peng L."/>
            <person name="Chen J."/>
            <person name="Song J."/>
            <person name="Weissenbacher-Lang C."/>
            <person name="Xu J."/>
            <person name="Upham N.S."/>
            <person name="Stajich J.E."/>
            <person name="Cuomo C.A."/>
            <person name="Cushion M.T."/>
            <person name="Kovacs J.A."/>
        </authorList>
    </citation>
    <scope>NUCLEOTIDE SEQUENCE [LARGE SCALE GENOMIC DNA]</scope>
    <source>
        <strain evidence="1 2">RABM</strain>
    </source>
</reference>
<evidence type="ECO:0000313" key="1">
    <source>
        <dbReference type="EMBL" id="KAG4303769.1"/>
    </source>
</evidence>
<organism evidence="1 2">
    <name type="scientific">Pneumocystis oryctolagi</name>
    <dbReference type="NCBI Taxonomy" id="42067"/>
    <lineage>
        <taxon>Eukaryota</taxon>
        <taxon>Fungi</taxon>
        <taxon>Dikarya</taxon>
        <taxon>Ascomycota</taxon>
        <taxon>Taphrinomycotina</taxon>
        <taxon>Pneumocystomycetes</taxon>
        <taxon>Pneumocystaceae</taxon>
        <taxon>Pneumocystis</taxon>
    </lineage>
</organism>
<name>A0ACB7CFQ6_9ASCO</name>
<gene>
    <name evidence="1" type="ORF">PORY_002830</name>
</gene>
<sequence length="146" mass="17071">HFQHILDDNAHENGILKPRDQCNKLILCTGQIYASLYKKREECNITDTAIVRCEQLHPFHFQDMKECLDSYPNLKEIIWCQEEPLNAGAWQYIYPRLETVLSETQFHKDKKIRYTGRPPSASVAAGNKTQHDQEHNNLINDAFKNM</sequence>
<evidence type="ECO:0000313" key="2">
    <source>
        <dbReference type="Proteomes" id="UP000768646"/>
    </source>
</evidence>
<protein>
    <submittedName>
        <fullName evidence="1">Uncharacterized protein</fullName>
    </submittedName>
</protein>
<keyword evidence="2" id="KW-1185">Reference proteome</keyword>
<accession>A0ACB7CFQ6</accession>
<proteinExistence type="predicted"/>
<dbReference type="Proteomes" id="UP000768646">
    <property type="component" value="Unassembled WGS sequence"/>
</dbReference>
<comment type="caution">
    <text evidence="1">The sequence shown here is derived from an EMBL/GenBank/DDBJ whole genome shotgun (WGS) entry which is preliminary data.</text>
</comment>
<feature type="non-terminal residue" evidence="1">
    <location>
        <position position="1"/>
    </location>
</feature>